<dbReference type="InterPro" id="IPR001005">
    <property type="entry name" value="SANT/Myb"/>
</dbReference>
<feature type="region of interest" description="Disordered" evidence="1">
    <location>
        <begin position="121"/>
        <end position="168"/>
    </location>
</feature>
<feature type="domain" description="Myb-like" evidence="2">
    <location>
        <begin position="23"/>
        <end position="85"/>
    </location>
</feature>
<comment type="caution">
    <text evidence="3">The sequence shown here is derived from an EMBL/GenBank/DDBJ whole genome shotgun (WGS) entry which is preliminary data.</text>
</comment>
<accession>A0AAV5IJY7</accession>
<dbReference type="PANTHER" id="PTHR31307:SF3">
    <property type="entry name" value="HOMEODOMAIN-LIKE SUPERFAMILY PROTEIN"/>
    <property type="match status" value="1"/>
</dbReference>
<dbReference type="Pfam" id="PF13837">
    <property type="entry name" value="Myb_DNA-bind_4"/>
    <property type="match status" value="1"/>
</dbReference>
<evidence type="ECO:0000313" key="4">
    <source>
        <dbReference type="Proteomes" id="UP001054252"/>
    </source>
</evidence>
<protein>
    <recommendedName>
        <fullName evidence="2">Myb-like domain-containing protein</fullName>
    </recommendedName>
</protein>
<dbReference type="Proteomes" id="UP001054252">
    <property type="component" value="Unassembled WGS sequence"/>
</dbReference>
<organism evidence="3 4">
    <name type="scientific">Rubroshorea leprosula</name>
    <dbReference type="NCBI Taxonomy" id="152421"/>
    <lineage>
        <taxon>Eukaryota</taxon>
        <taxon>Viridiplantae</taxon>
        <taxon>Streptophyta</taxon>
        <taxon>Embryophyta</taxon>
        <taxon>Tracheophyta</taxon>
        <taxon>Spermatophyta</taxon>
        <taxon>Magnoliopsida</taxon>
        <taxon>eudicotyledons</taxon>
        <taxon>Gunneridae</taxon>
        <taxon>Pentapetalae</taxon>
        <taxon>rosids</taxon>
        <taxon>malvids</taxon>
        <taxon>Malvales</taxon>
        <taxon>Dipterocarpaceae</taxon>
        <taxon>Rubroshorea</taxon>
    </lineage>
</organism>
<feature type="region of interest" description="Disordered" evidence="1">
    <location>
        <begin position="1"/>
        <end position="20"/>
    </location>
</feature>
<evidence type="ECO:0000259" key="2">
    <source>
        <dbReference type="PROSITE" id="PS50090"/>
    </source>
</evidence>
<gene>
    <name evidence="3" type="ORF">SLEP1_g13327</name>
</gene>
<dbReference type="AlphaFoldDB" id="A0AAV5IJY7"/>
<keyword evidence="4" id="KW-1185">Reference proteome</keyword>
<dbReference type="InterPro" id="IPR044823">
    <property type="entry name" value="ASIL1/2-like"/>
</dbReference>
<dbReference type="EMBL" id="BPVZ01000016">
    <property type="protein sequence ID" value="GKV00670.1"/>
    <property type="molecule type" value="Genomic_DNA"/>
</dbReference>
<dbReference type="InterPro" id="IPR044822">
    <property type="entry name" value="Myb_DNA-bind_4"/>
</dbReference>
<dbReference type="PROSITE" id="PS50090">
    <property type="entry name" value="MYB_LIKE"/>
    <property type="match status" value="1"/>
</dbReference>
<sequence>MSYPSSLADSETVMATRKPQPVPWTHEETLHLIQAYQEKWYSLKRGSLKASQWEEVAITVAARCGLADEDAKSATQCRHKMEKLRRRYRAERQSLGGASSWPYYHPMDALDRGPFPISARPLTLVPGRDDRNNENGLRENDSDINDDNGVEDDDEVEEEEDDDEGFGKSRSINYILRRPSVVNRFSGLLQNPMKRRRVEDEEEEEVVEEEEGVVEAEVRRGGSELAVEIRRFAERFAGIERMRMEIMRETERYRMEMENKRIEMILDSQRKIVDMIARSFG</sequence>
<dbReference type="SMART" id="SM00595">
    <property type="entry name" value="MADF"/>
    <property type="match status" value="1"/>
</dbReference>
<evidence type="ECO:0000256" key="1">
    <source>
        <dbReference type="SAM" id="MobiDB-lite"/>
    </source>
</evidence>
<dbReference type="FunFam" id="1.10.10.60:FF:000152">
    <property type="entry name" value="Trihelix transcription factor ASIL2"/>
    <property type="match status" value="1"/>
</dbReference>
<name>A0AAV5IJY7_9ROSI</name>
<proteinExistence type="predicted"/>
<evidence type="ECO:0000313" key="3">
    <source>
        <dbReference type="EMBL" id="GKV00670.1"/>
    </source>
</evidence>
<feature type="compositionally biased region" description="Acidic residues" evidence="1">
    <location>
        <begin position="142"/>
        <end position="164"/>
    </location>
</feature>
<dbReference type="PANTHER" id="PTHR31307">
    <property type="entry name" value="TRIHELIX TRANSCRIPTION FACTOR ASIL2"/>
    <property type="match status" value="1"/>
</dbReference>
<feature type="compositionally biased region" description="Basic and acidic residues" evidence="1">
    <location>
        <begin position="127"/>
        <end position="141"/>
    </location>
</feature>
<reference evidence="3 4" key="1">
    <citation type="journal article" date="2021" name="Commun. Biol.">
        <title>The genome of Shorea leprosula (Dipterocarpaceae) highlights the ecological relevance of drought in aseasonal tropical rainforests.</title>
        <authorList>
            <person name="Ng K.K.S."/>
            <person name="Kobayashi M.J."/>
            <person name="Fawcett J.A."/>
            <person name="Hatakeyama M."/>
            <person name="Paape T."/>
            <person name="Ng C.H."/>
            <person name="Ang C.C."/>
            <person name="Tnah L.H."/>
            <person name="Lee C.T."/>
            <person name="Nishiyama T."/>
            <person name="Sese J."/>
            <person name="O'Brien M.J."/>
            <person name="Copetti D."/>
            <person name="Mohd Noor M.I."/>
            <person name="Ong R.C."/>
            <person name="Putra M."/>
            <person name="Sireger I.Z."/>
            <person name="Indrioko S."/>
            <person name="Kosugi Y."/>
            <person name="Izuno A."/>
            <person name="Isagi Y."/>
            <person name="Lee S.L."/>
            <person name="Shimizu K.K."/>
        </authorList>
    </citation>
    <scope>NUCLEOTIDE SEQUENCE [LARGE SCALE GENOMIC DNA]</scope>
    <source>
        <strain evidence="3">214</strain>
    </source>
</reference>
<dbReference type="Gene3D" id="1.10.10.60">
    <property type="entry name" value="Homeodomain-like"/>
    <property type="match status" value="1"/>
</dbReference>